<keyword evidence="1" id="KW-0863">Zinc-finger</keyword>
<dbReference type="Gene3D" id="3.90.320.10">
    <property type="match status" value="1"/>
</dbReference>
<dbReference type="Pfam" id="PF09588">
    <property type="entry name" value="YqaJ"/>
    <property type="match status" value="1"/>
</dbReference>
<accession>A0A6G0VQZ6</accession>
<dbReference type="EMBL" id="VUJU01014079">
    <property type="protein sequence ID" value="KAF0702972.1"/>
    <property type="molecule type" value="Genomic_DNA"/>
</dbReference>
<protein>
    <submittedName>
        <fullName evidence="3">SWIM-type domain-containing protein</fullName>
    </submittedName>
</protein>
<dbReference type="InterPro" id="IPR011335">
    <property type="entry name" value="Restrct_endonuc-II-like"/>
</dbReference>
<dbReference type="SUPFAM" id="SSF52980">
    <property type="entry name" value="Restriction endonuclease-like"/>
    <property type="match status" value="1"/>
</dbReference>
<sequence length="395" mass="45395">MRNVINSTCECPAGASKKCKHIAATIYYINNEEVLSKTTVSQEWGKPSTAGTMKYKKGKTIEKLFQKKRKELCYDDKGVSHKSLVNNYDILSVPCILSKMIKEEQQYKSWVEIRKCIESILDEVEDHFDQIYMNEILTKQNECGIIFNCGSYFPLNLNDSNYYFSKIMINSSEIKNIFNKTKSQSNQCDLWNAVRNSRISASIKAHRIKSSKNISFENQVSLAVSLLNKKSLGYQGKINVAYGNKYEETAVELYSNIFSVTIIKCGVIIHSHKPWLCASPDGIVIKRGQITKVLEVKCPISCRSKPIVDHVNKVCNVPYLKYESNKIVLKSSHQYFTQCQILMFCSGLEQCDLFVYNTIEPITVTVEKNILFLEKLITRLEYFYFNFYLPNIVSK</sequence>
<keyword evidence="1" id="KW-0862">Zinc</keyword>
<dbReference type="InterPro" id="IPR007527">
    <property type="entry name" value="Znf_SWIM"/>
</dbReference>
<comment type="caution">
    <text evidence="3">The sequence shown here is derived from an EMBL/GenBank/DDBJ whole genome shotgun (WGS) entry which is preliminary data.</text>
</comment>
<dbReference type="InterPro" id="IPR019080">
    <property type="entry name" value="YqaJ_viral_recombinase"/>
</dbReference>
<dbReference type="GO" id="GO:0006281">
    <property type="term" value="P:DNA repair"/>
    <property type="evidence" value="ECO:0007669"/>
    <property type="project" value="UniProtKB-ARBA"/>
</dbReference>
<dbReference type="PANTHER" id="PTHR46609:SF8">
    <property type="entry name" value="YQAJ VIRAL RECOMBINASE DOMAIN-CONTAINING PROTEIN"/>
    <property type="match status" value="1"/>
</dbReference>
<name>A0A6G0VQZ6_APHCR</name>
<dbReference type="InterPro" id="IPR051703">
    <property type="entry name" value="NF-kappa-B_Signaling_Reg"/>
</dbReference>
<keyword evidence="4" id="KW-1185">Reference proteome</keyword>
<dbReference type="GO" id="GO:0008270">
    <property type="term" value="F:zinc ion binding"/>
    <property type="evidence" value="ECO:0007669"/>
    <property type="project" value="UniProtKB-KW"/>
</dbReference>
<dbReference type="PANTHER" id="PTHR46609">
    <property type="entry name" value="EXONUCLEASE, PHAGE-TYPE/RECB, C-TERMINAL DOMAIN-CONTAINING PROTEIN"/>
    <property type="match status" value="1"/>
</dbReference>
<keyword evidence="1" id="KW-0479">Metal-binding</keyword>
<dbReference type="PROSITE" id="PS50966">
    <property type="entry name" value="ZF_SWIM"/>
    <property type="match status" value="1"/>
</dbReference>
<organism evidence="3 4">
    <name type="scientific">Aphis craccivora</name>
    <name type="common">Cowpea aphid</name>
    <dbReference type="NCBI Taxonomy" id="307492"/>
    <lineage>
        <taxon>Eukaryota</taxon>
        <taxon>Metazoa</taxon>
        <taxon>Ecdysozoa</taxon>
        <taxon>Arthropoda</taxon>
        <taxon>Hexapoda</taxon>
        <taxon>Insecta</taxon>
        <taxon>Pterygota</taxon>
        <taxon>Neoptera</taxon>
        <taxon>Paraneoptera</taxon>
        <taxon>Hemiptera</taxon>
        <taxon>Sternorrhyncha</taxon>
        <taxon>Aphidomorpha</taxon>
        <taxon>Aphidoidea</taxon>
        <taxon>Aphididae</taxon>
        <taxon>Aphidini</taxon>
        <taxon>Aphis</taxon>
        <taxon>Aphis</taxon>
    </lineage>
</organism>
<dbReference type="Proteomes" id="UP000478052">
    <property type="component" value="Unassembled WGS sequence"/>
</dbReference>
<reference evidence="3 4" key="1">
    <citation type="submission" date="2019-08" db="EMBL/GenBank/DDBJ databases">
        <title>Whole genome of Aphis craccivora.</title>
        <authorList>
            <person name="Voronova N.V."/>
            <person name="Shulinski R.S."/>
            <person name="Bandarenka Y.V."/>
            <person name="Zhorov D.G."/>
            <person name="Warner D."/>
        </authorList>
    </citation>
    <scope>NUCLEOTIDE SEQUENCE [LARGE SCALE GENOMIC DNA]</scope>
    <source>
        <strain evidence="3">180601</strain>
        <tissue evidence="3">Whole Body</tissue>
    </source>
</reference>
<evidence type="ECO:0000259" key="2">
    <source>
        <dbReference type="PROSITE" id="PS50966"/>
    </source>
</evidence>
<dbReference type="OrthoDB" id="6607108at2759"/>
<dbReference type="InterPro" id="IPR011604">
    <property type="entry name" value="PDDEXK-like_dom_sf"/>
</dbReference>
<dbReference type="AlphaFoldDB" id="A0A6G0VQZ6"/>
<evidence type="ECO:0000313" key="3">
    <source>
        <dbReference type="EMBL" id="KAF0702972.1"/>
    </source>
</evidence>
<proteinExistence type="predicted"/>
<feature type="domain" description="SWIM-type" evidence="2">
    <location>
        <begin position="1"/>
        <end position="30"/>
    </location>
</feature>
<evidence type="ECO:0000313" key="4">
    <source>
        <dbReference type="Proteomes" id="UP000478052"/>
    </source>
</evidence>
<gene>
    <name evidence="3" type="ORF">FWK35_00034190</name>
</gene>
<dbReference type="CDD" id="cd22343">
    <property type="entry name" value="PDDEXK_lambda_exonuclease-like"/>
    <property type="match status" value="1"/>
</dbReference>
<evidence type="ECO:0000256" key="1">
    <source>
        <dbReference type="PROSITE-ProRule" id="PRU00325"/>
    </source>
</evidence>